<accession>A0A919Q8Q1</accession>
<protein>
    <recommendedName>
        <fullName evidence="3">Glyceraldehyde 3-phosphate dehydrogenase catalytic domain-containing protein</fullName>
    </recommendedName>
</protein>
<evidence type="ECO:0000313" key="5">
    <source>
        <dbReference type="Proteomes" id="UP000640052"/>
    </source>
</evidence>
<keyword evidence="1" id="KW-0560">Oxidoreductase</keyword>
<evidence type="ECO:0000256" key="2">
    <source>
        <dbReference type="SAM" id="MobiDB-lite"/>
    </source>
</evidence>
<name>A0A919Q8Q1_9ACTN</name>
<dbReference type="GO" id="GO:0016620">
    <property type="term" value="F:oxidoreductase activity, acting on the aldehyde or oxo group of donors, NAD or NADP as acceptor"/>
    <property type="evidence" value="ECO:0007669"/>
    <property type="project" value="InterPro"/>
</dbReference>
<feature type="compositionally biased region" description="Polar residues" evidence="2">
    <location>
        <begin position="126"/>
        <end position="135"/>
    </location>
</feature>
<evidence type="ECO:0000256" key="1">
    <source>
        <dbReference type="ARBA" id="ARBA00023002"/>
    </source>
</evidence>
<gene>
    <name evidence="4" type="ORF">Aph01nite_18810</name>
</gene>
<dbReference type="EMBL" id="BOOA01000011">
    <property type="protein sequence ID" value="GIH23571.1"/>
    <property type="molecule type" value="Genomic_DNA"/>
</dbReference>
<dbReference type="Pfam" id="PF02800">
    <property type="entry name" value="Gp_dh_C"/>
    <property type="match status" value="1"/>
</dbReference>
<dbReference type="AlphaFoldDB" id="A0A919Q8Q1"/>
<feature type="region of interest" description="Disordered" evidence="2">
    <location>
        <begin position="1"/>
        <end position="42"/>
    </location>
</feature>
<reference evidence="4" key="1">
    <citation type="submission" date="2021-01" db="EMBL/GenBank/DDBJ databases">
        <title>Whole genome shotgun sequence of Acrocarpospora phusangensis NBRC 108782.</title>
        <authorList>
            <person name="Komaki H."/>
            <person name="Tamura T."/>
        </authorList>
    </citation>
    <scope>NUCLEOTIDE SEQUENCE</scope>
    <source>
        <strain evidence="4">NBRC 108782</strain>
    </source>
</reference>
<evidence type="ECO:0000259" key="3">
    <source>
        <dbReference type="Pfam" id="PF02800"/>
    </source>
</evidence>
<dbReference type="Proteomes" id="UP000640052">
    <property type="component" value="Unassembled WGS sequence"/>
</dbReference>
<sequence length="135" mass="14494">MGERGRRRTIGAETVERNHDENAYTGDQRLRDGPHKDPRRARSAAVNIVPTTTGAARMVGEVLPELRGRLDGIALRVPVVDAPLTQVDGTLVKSSAGTTTSGVTPTASSRQPPGSPTSRRRRKEMNTSSVCSSDF</sequence>
<dbReference type="SUPFAM" id="SSF55347">
    <property type="entry name" value="Glyceraldehyde-3-phosphate dehydrogenase-like, C-terminal domain"/>
    <property type="match status" value="1"/>
</dbReference>
<evidence type="ECO:0000313" key="4">
    <source>
        <dbReference type="EMBL" id="GIH23571.1"/>
    </source>
</evidence>
<feature type="region of interest" description="Disordered" evidence="2">
    <location>
        <begin position="85"/>
        <end position="135"/>
    </location>
</feature>
<dbReference type="PANTHER" id="PTHR43148">
    <property type="entry name" value="GLYCERALDEHYDE-3-PHOSPHATE DEHYDROGENASE 2"/>
    <property type="match status" value="1"/>
</dbReference>
<dbReference type="InterPro" id="IPR020831">
    <property type="entry name" value="GlycerAld/Erythrose_P_DH"/>
</dbReference>
<feature type="compositionally biased region" description="Polar residues" evidence="2">
    <location>
        <begin position="92"/>
        <end position="112"/>
    </location>
</feature>
<dbReference type="InterPro" id="IPR020829">
    <property type="entry name" value="GlycerAld_3-P_DH_cat"/>
</dbReference>
<organism evidence="4 5">
    <name type="scientific">Acrocarpospora phusangensis</name>
    <dbReference type="NCBI Taxonomy" id="1070424"/>
    <lineage>
        <taxon>Bacteria</taxon>
        <taxon>Bacillati</taxon>
        <taxon>Actinomycetota</taxon>
        <taxon>Actinomycetes</taxon>
        <taxon>Streptosporangiales</taxon>
        <taxon>Streptosporangiaceae</taxon>
        <taxon>Acrocarpospora</taxon>
    </lineage>
</organism>
<keyword evidence="5" id="KW-1185">Reference proteome</keyword>
<dbReference type="Gene3D" id="3.30.360.10">
    <property type="entry name" value="Dihydrodipicolinate Reductase, domain 2"/>
    <property type="match status" value="1"/>
</dbReference>
<feature type="domain" description="Glyceraldehyde 3-phosphate dehydrogenase catalytic" evidence="3">
    <location>
        <begin position="23"/>
        <end position="87"/>
    </location>
</feature>
<comment type="caution">
    <text evidence="4">The sequence shown here is derived from an EMBL/GenBank/DDBJ whole genome shotgun (WGS) entry which is preliminary data.</text>
</comment>
<feature type="compositionally biased region" description="Basic and acidic residues" evidence="2">
    <location>
        <begin position="14"/>
        <end position="36"/>
    </location>
</feature>
<proteinExistence type="predicted"/>